<comment type="caution">
    <text evidence="2">The sequence shown here is derived from an EMBL/GenBank/DDBJ whole genome shotgun (WGS) entry which is preliminary data.</text>
</comment>
<keyword evidence="3" id="KW-1185">Reference proteome</keyword>
<evidence type="ECO:0000313" key="2">
    <source>
        <dbReference type="EMBL" id="MSS58338.1"/>
    </source>
</evidence>
<dbReference type="InterPro" id="IPR051448">
    <property type="entry name" value="CdaR-like_regulators"/>
</dbReference>
<accession>A0A7X2TG33</accession>
<dbReference type="InterPro" id="IPR042070">
    <property type="entry name" value="PucR_C-HTH_sf"/>
</dbReference>
<name>A0A7X2TG33_9FIRM</name>
<dbReference type="AlphaFoldDB" id="A0A7X2TG33"/>
<dbReference type="PANTHER" id="PTHR33744">
    <property type="entry name" value="CARBOHYDRATE DIACID REGULATOR"/>
    <property type="match status" value="1"/>
</dbReference>
<protein>
    <submittedName>
        <fullName evidence="2">PucR family transcriptional regulator</fullName>
    </submittedName>
</protein>
<reference evidence="2 3" key="1">
    <citation type="submission" date="2019-08" db="EMBL/GenBank/DDBJ databases">
        <title>In-depth cultivation of the pig gut microbiome towards novel bacterial diversity and tailored functional studies.</title>
        <authorList>
            <person name="Wylensek D."/>
            <person name="Hitch T.C.A."/>
            <person name="Clavel T."/>
        </authorList>
    </citation>
    <scope>NUCLEOTIDE SEQUENCE [LARGE SCALE GENOMIC DNA]</scope>
    <source>
        <strain evidence="2 3">Oil+RF-744-GAM-WT-6</strain>
    </source>
</reference>
<sequence length="362" mass="41891">MNQEQLLKILLQCGTLQEYVDETARVLDCPYWIMDEGFHLSAISHKPDATSLSNQYLRDTTLMESVKRWEKFQVFSDETHLEPYRFRDDFLNRDVMIMDILVRNNPVGRVTFFPQHEMDEASIRLTIQGAATYLRTTQHDTNHDMYQQAFASLLRGEDPESFAEFLESEAPGLEPPFQIFCISAENRGRLFAYSSSIREIDAWTLPIVTQSALYVLSSAQHPIGQIQNQLPGLGKSFPFEDLRKIRSYGMQALYASRHGNQIVLKDYDLYLLSQTADPESLISPKVRACMNYDLSYQTHYFDTLCSYLRHGENKQAVSEELGVHLNTVRYRLDQLKNLFEIDLETERTEIFLSCIAAEYLNS</sequence>
<dbReference type="EMBL" id="VUMN01000010">
    <property type="protein sequence ID" value="MSS58338.1"/>
    <property type="molecule type" value="Genomic_DNA"/>
</dbReference>
<gene>
    <name evidence="2" type="ORF">FYJ51_05410</name>
</gene>
<feature type="domain" description="PucR C-terminal helix-turn-helix" evidence="1">
    <location>
        <begin position="301"/>
        <end position="354"/>
    </location>
</feature>
<dbReference type="Proteomes" id="UP000461880">
    <property type="component" value="Unassembled WGS sequence"/>
</dbReference>
<dbReference type="PANTHER" id="PTHR33744:SF1">
    <property type="entry name" value="DNA-BINDING TRANSCRIPTIONAL ACTIVATOR ADER"/>
    <property type="match status" value="1"/>
</dbReference>
<evidence type="ECO:0000313" key="3">
    <source>
        <dbReference type="Proteomes" id="UP000461880"/>
    </source>
</evidence>
<evidence type="ECO:0000259" key="1">
    <source>
        <dbReference type="Pfam" id="PF13556"/>
    </source>
</evidence>
<dbReference type="InterPro" id="IPR025736">
    <property type="entry name" value="PucR_C-HTH_dom"/>
</dbReference>
<dbReference type="Gene3D" id="1.10.10.2840">
    <property type="entry name" value="PucR C-terminal helix-turn-helix domain"/>
    <property type="match status" value="1"/>
</dbReference>
<dbReference type="RefSeq" id="WP_154504055.1">
    <property type="nucleotide sequence ID" value="NZ_VUMN01000010.1"/>
</dbReference>
<organism evidence="2 3">
    <name type="scientific">Stecheria intestinalis</name>
    <dbReference type="NCBI Taxonomy" id="2606630"/>
    <lineage>
        <taxon>Bacteria</taxon>
        <taxon>Bacillati</taxon>
        <taxon>Bacillota</taxon>
        <taxon>Erysipelotrichia</taxon>
        <taxon>Erysipelotrichales</taxon>
        <taxon>Erysipelotrichaceae</taxon>
        <taxon>Stecheria</taxon>
    </lineage>
</organism>
<dbReference type="Pfam" id="PF13556">
    <property type="entry name" value="HTH_30"/>
    <property type="match status" value="1"/>
</dbReference>
<proteinExistence type="predicted"/>